<dbReference type="Gene3D" id="2.60.40.10">
    <property type="entry name" value="Immunoglobulins"/>
    <property type="match status" value="1"/>
</dbReference>
<comment type="caution">
    <text evidence="2">The sequence shown here is derived from an EMBL/GenBank/DDBJ whole genome shotgun (WGS) entry which is preliminary data.</text>
</comment>
<evidence type="ECO:0000313" key="3">
    <source>
        <dbReference type="Proteomes" id="UP000011554"/>
    </source>
</evidence>
<evidence type="ECO:0000313" key="2">
    <source>
        <dbReference type="EMBL" id="ELY97211.1"/>
    </source>
</evidence>
<organism evidence="2 3">
    <name type="scientific">Natrialba asiatica (strain ATCC 700177 / DSM 12278 / JCM 9576 / FERM P-10747 / NBRC 102637 / 172P1)</name>
    <dbReference type="NCBI Taxonomy" id="29540"/>
    <lineage>
        <taxon>Archaea</taxon>
        <taxon>Methanobacteriati</taxon>
        <taxon>Methanobacteriota</taxon>
        <taxon>Stenosarchaea group</taxon>
        <taxon>Halobacteria</taxon>
        <taxon>Halobacteriales</taxon>
        <taxon>Natrialbaceae</taxon>
        <taxon>Natrialba</taxon>
    </lineage>
</organism>
<sequence length="92" mass="9387">MELTATTNLDASDSMDAALVDGEGPVIGLDADGTDEAIVGENATLDVTISNSGNASDEVNVGVVIGGENIENTTVSLDAGEEWSNSYDYTSD</sequence>
<evidence type="ECO:0000259" key="1">
    <source>
        <dbReference type="Pfam" id="PF07705"/>
    </source>
</evidence>
<proteinExistence type="predicted"/>
<dbReference type="InterPro" id="IPR011635">
    <property type="entry name" value="CARDB"/>
</dbReference>
<name>M0AFN3_NATA1</name>
<dbReference type="eggNOG" id="arCOG06273">
    <property type="taxonomic scope" value="Archaea"/>
</dbReference>
<protein>
    <recommendedName>
        <fullName evidence="1">CARDB domain-containing protein</fullName>
    </recommendedName>
</protein>
<keyword evidence="3" id="KW-1185">Reference proteome</keyword>
<dbReference type="InterPro" id="IPR013783">
    <property type="entry name" value="Ig-like_fold"/>
</dbReference>
<reference evidence="2 3" key="1">
    <citation type="journal article" date="2014" name="PLoS Genet.">
        <title>Phylogenetically driven sequencing of extremely halophilic archaea reveals strategies for static and dynamic osmo-response.</title>
        <authorList>
            <person name="Becker E.A."/>
            <person name="Seitzer P.M."/>
            <person name="Tritt A."/>
            <person name="Larsen D."/>
            <person name="Krusor M."/>
            <person name="Yao A.I."/>
            <person name="Wu D."/>
            <person name="Madern D."/>
            <person name="Eisen J.A."/>
            <person name="Darling A.E."/>
            <person name="Facciotti M.T."/>
        </authorList>
    </citation>
    <scope>NUCLEOTIDE SEQUENCE [LARGE SCALE GENOMIC DNA]</scope>
    <source>
        <strain evidence="2 3">DSM 12278</strain>
    </source>
</reference>
<dbReference type="AlphaFoldDB" id="M0AFN3"/>
<dbReference type="EMBL" id="AOIO01000045">
    <property type="protein sequence ID" value="ELY97211.1"/>
    <property type="molecule type" value="Genomic_DNA"/>
</dbReference>
<gene>
    <name evidence="2" type="ORF">C481_20541</name>
</gene>
<accession>M0AFN3</accession>
<feature type="domain" description="CARDB" evidence="1">
    <location>
        <begin position="34"/>
        <end position="90"/>
    </location>
</feature>
<dbReference type="Proteomes" id="UP000011554">
    <property type="component" value="Unassembled WGS sequence"/>
</dbReference>
<dbReference type="Pfam" id="PF07705">
    <property type="entry name" value="CARDB"/>
    <property type="match status" value="1"/>
</dbReference>
<feature type="non-terminal residue" evidence="2">
    <location>
        <position position="92"/>
    </location>
</feature>